<sequence length="89" mass="9810">MLTIRTIVPITSPELQTVGVANVGTSNASGEFACRCFALFLRRCFLSAINKKACDENATRFADRFKKQPVGRYGMKMSKLMNGINTLST</sequence>
<dbReference type="EMBL" id="CP036318">
    <property type="protein sequence ID" value="QDV57670.1"/>
    <property type="molecule type" value="Genomic_DNA"/>
</dbReference>
<dbReference type="AlphaFoldDB" id="A0A518IX58"/>
<dbReference type="Proteomes" id="UP000316770">
    <property type="component" value="Chromosome"/>
</dbReference>
<gene>
    <name evidence="1" type="ORF">Mal33_36830</name>
</gene>
<name>A0A518IX58_9BACT</name>
<keyword evidence="2" id="KW-1185">Reference proteome</keyword>
<reference evidence="1 2" key="1">
    <citation type="submission" date="2019-02" db="EMBL/GenBank/DDBJ databases">
        <title>Deep-cultivation of Planctomycetes and their phenomic and genomic characterization uncovers novel biology.</title>
        <authorList>
            <person name="Wiegand S."/>
            <person name="Jogler M."/>
            <person name="Boedeker C."/>
            <person name="Pinto D."/>
            <person name="Vollmers J."/>
            <person name="Rivas-Marin E."/>
            <person name="Kohn T."/>
            <person name="Peeters S.H."/>
            <person name="Heuer A."/>
            <person name="Rast P."/>
            <person name="Oberbeckmann S."/>
            <person name="Bunk B."/>
            <person name="Jeske O."/>
            <person name="Meyerdierks A."/>
            <person name="Storesund J.E."/>
            <person name="Kallscheuer N."/>
            <person name="Luecker S."/>
            <person name="Lage O.M."/>
            <person name="Pohl T."/>
            <person name="Merkel B.J."/>
            <person name="Hornburger P."/>
            <person name="Mueller R.-W."/>
            <person name="Bruemmer F."/>
            <person name="Labrenz M."/>
            <person name="Spormann A.M."/>
            <person name="Op den Camp H."/>
            <person name="Overmann J."/>
            <person name="Amann R."/>
            <person name="Jetten M.S.M."/>
            <person name="Mascher T."/>
            <person name="Medema M.H."/>
            <person name="Devos D.P."/>
            <person name="Kaster A.-K."/>
            <person name="Ovreas L."/>
            <person name="Rohde M."/>
            <person name="Galperin M.Y."/>
            <person name="Jogler C."/>
        </authorList>
    </citation>
    <scope>NUCLEOTIDE SEQUENCE [LARGE SCALE GENOMIC DNA]</scope>
    <source>
        <strain evidence="1 2">Mal33</strain>
    </source>
</reference>
<evidence type="ECO:0000313" key="2">
    <source>
        <dbReference type="Proteomes" id="UP000316770"/>
    </source>
</evidence>
<proteinExistence type="predicted"/>
<organism evidence="1 2">
    <name type="scientific">Rosistilla oblonga</name>
    <dbReference type="NCBI Taxonomy" id="2527990"/>
    <lineage>
        <taxon>Bacteria</taxon>
        <taxon>Pseudomonadati</taxon>
        <taxon>Planctomycetota</taxon>
        <taxon>Planctomycetia</taxon>
        <taxon>Pirellulales</taxon>
        <taxon>Pirellulaceae</taxon>
        <taxon>Rosistilla</taxon>
    </lineage>
</organism>
<protein>
    <submittedName>
        <fullName evidence="1">Uncharacterized protein</fullName>
    </submittedName>
</protein>
<evidence type="ECO:0000313" key="1">
    <source>
        <dbReference type="EMBL" id="QDV57670.1"/>
    </source>
</evidence>
<accession>A0A518IX58</accession>